<dbReference type="GeneID" id="87108490"/>
<feature type="region of interest" description="Disordered" evidence="1">
    <location>
        <begin position="97"/>
        <end position="125"/>
    </location>
</feature>
<reference evidence="2 3" key="1">
    <citation type="journal article" date="2012" name="Genome Biol. Evol.">
        <title>Genome Sequence of the Mesophilic Thermotogales Bacterium Mesotoga prima MesG1.Ag.4.2 Reveals the Largest Thermotogales Genome To Date.</title>
        <authorList>
            <person name="Zhaxybayeva O."/>
            <person name="Swithers K.S."/>
            <person name="Foght J."/>
            <person name="Green A.G."/>
            <person name="Bruce D."/>
            <person name="Detter C."/>
            <person name="Han S."/>
            <person name="Teshima H."/>
            <person name="Han J."/>
            <person name="Woyke T."/>
            <person name="Pitluck S."/>
            <person name="Nolan M."/>
            <person name="Ivanova N."/>
            <person name="Pati A."/>
            <person name="Land M.L."/>
            <person name="Dlutek M."/>
            <person name="Doolittle W.F."/>
            <person name="Noll K.M."/>
            <person name="Nesbo C.L."/>
        </authorList>
    </citation>
    <scope>NUCLEOTIDE SEQUENCE [LARGE SCALE GENOMIC DNA]</scope>
    <source>
        <strain evidence="3">mesG1.Ag.4.2</strain>
    </source>
</reference>
<organism evidence="2 3">
    <name type="scientific">Mesotoga prima MesG1.Ag.4.2</name>
    <dbReference type="NCBI Taxonomy" id="660470"/>
    <lineage>
        <taxon>Bacteria</taxon>
        <taxon>Thermotogati</taxon>
        <taxon>Thermotogota</taxon>
        <taxon>Thermotogae</taxon>
        <taxon>Kosmotogales</taxon>
        <taxon>Kosmotogaceae</taxon>
        <taxon>Mesotoga</taxon>
    </lineage>
</organism>
<dbReference type="AlphaFoldDB" id="I2F7Y5"/>
<gene>
    <name evidence="2" type="ORF">Theba_2423</name>
</gene>
<feature type="region of interest" description="Disordered" evidence="1">
    <location>
        <begin position="1"/>
        <end position="62"/>
    </location>
</feature>
<dbReference type="Proteomes" id="UP000002881">
    <property type="component" value="Chromosome"/>
</dbReference>
<dbReference type="HOGENOM" id="CLU_1990017_0_0_0"/>
<dbReference type="KEGG" id="mpg:Theba_2423"/>
<protein>
    <submittedName>
        <fullName evidence="2">Uncharacterized protein</fullName>
    </submittedName>
</protein>
<name>I2F7Y5_9BACT</name>
<dbReference type="STRING" id="660470.Theba_2423"/>
<evidence type="ECO:0000313" key="2">
    <source>
        <dbReference type="EMBL" id="AFK08038.1"/>
    </source>
</evidence>
<dbReference type="RefSeq" id="WP_014731776.1">
    <property type="nucleotide sequence ID" value="NC_017934.1"/>
</dbReference>
<evidence type="ECO:0000256" key="1">
    <source>
        <dbReference type="SAM" id="MobiDB-lite"/>
    </source>
</evidence>
<evidence type="ECO:0000313" key="3">
    <source>
        <dbReference type="Proteomes" id="UP000002881"/>
    </source>
</evidence>
<sequence>MPTPSGSDAPKSISGSDAAAQEVMPGVSSGEVRPLSAGSIQEPVKRRESSPPVKASPLPVPLRGASFSFKLRPVNASSGKNNRKTQLMQNIRTVALRASSGSREKSRCALKRKNPLVAERKNSSF</sequence>
<proteinExistence type="predicted"/>
<keyword evidence="3" id="KW-1185">Reference proteome</keyword>
<dbReference type="EMBL" id="CP003532">
    <property type="protein sequence ID" value="AFK08038.1"/>
    <property type="molecule type" value="Genomic_DNA"/>
</dbReference>
<accession>I2F7Y5</accession>